<keyword evidence="4" id="KW-1185">Reference proteome</keyword>
<accession>A0A1C7NHU3</accession>
<dbReference type="InParanoid" id="A0A1C7NHU3"/>
<feature type="compositionally biased region" description="Polar residues" evidence="1">
    <location>
        <begin position="15"/>
        <end position="27"/>
    </location>
</feature>
<evidence type="ECO:0000259" key="2">
    <source>
        <dbReference type="Pfam" id="PF13358"/>
    </source>
</evidence>
<dbReference type="InterPro" id="IPR012337">
    <property type="entry name" value="RNaseH-like_sf"/>
</dbReference>
<dbReference type="InterPro" id="IPR009057">
    <property type="entry name" value="Homeodomain-like_sf"/>
</dbReference>
<dbReference type="InterPro" id="IPR038717">
    <property type="entry name" value="Tc1-like_DDE_dom"/>
</dbReference>
<feature type="non-terminal residue" evidence="3">
    <location>
        <position position="365"/>
    </location>
</feature>
<gene>
    <name evidence="3" type="ORF">A0J61_03269</name>
</gene>
<dbReference type="SUPFAM" id="SSF53098">
    <property type="entry name" value="Ribonuclease H-like"/>
    <property type="match status" value="1"/>
</dbReference>
<dbReference type="Gene3D" id="3.30.420.10">
    <property type="entry name" value="Ribonuclease H-like superfamily/Ribonuclease H"/>
    <property type="match status" value="1"/>
</dbReference>
<feature type="region of interest" description="Disordered" evidence="1">
    <location>
        <begin position="1"/>
        <end position="75"/>
    </location>
</feature>
<dbReference type="PANTHER" id="PTHR46564:SF1">
    <property type="entry name" value="TRANSPOSASE"/>
    <property type="match status" value="1"/>
</dbReference>
<dbReference type="InterPro" id="IPR036397">
    <property type="entry name" value="RNaseH_sf"/>
</dbReference>
<dbReference type="AlphaFoldDB" id="A0A1C7NHU3"/>
<evidence type="ECO:0000313" key="4">
    <source>
        <dbReference type="Proteomes" id="UP000093000"/>
    </source>
</evidence>
<feature type="compositionally biased region" description="Acidic residues" evidence="1">
    <location>
        <begin position="1"/>
        <end position="10"/>
    </location>
</feature>
<dbReference type="OrthoDB" id="2262293at2759"/>
<protein>
    <recommendedName>
        <fullName evidence="2">Tc1-like transposase DDE domain-containing protein</fullName>
    </recommendedName>
</protein>
<dbReference type="STRING" id="101091.A0A1C7NHU3"/>
<dbReference type="NCBIfam" id="NF033545">
    <property type="entry name" value="transpos_IS630"/>
    <property type="match status" value="1"/>
</dbReference>
<dbReference type="Pfam" id="PF13358">
    <property type="entry name" value="DDE_3"/>
    <property type="match status" value="1"/>
</dbReference>
<dbReference type="InterPro" id="IPR047655">
    <property type="entry name" value="Transpos_IS630-like"/>
</dbReference>
<name>A0A1C7NHU3_9FUNG</name>
<dbReference type="Proteomes" id="UP000093000">
    <property type="component" value="Unassembled WGS sequence"/>
</dbReference>
<feature type="region of interest" description="Disordered" evidence="1">
    <location>
        <begin position="224"/>
        <end position="243"/>
    </location>
</feature>
<feature type="domain" description="Tc1-like transposase DDE" evidence="2">
    <location>
        <begin position="256"/>
        <end position="329"/>
    </location>
</feature>
<comment type="caution">
    <text evidence="3">The sequence shown here is derived from an EMBL/GenBank/DDBJ whole genome shotgun (WGS) entry which is preliminary data.</text>
</comment>
<evidence type="ECO:0000256" key="1">
    <source>
        <dbReference type="SAM" id="MobiDB-lite"/>
    </source>
</evidence>
<dbReference type="GO" id="GO:0003676">
    <property type="term" value="F:nucleic acid binding"/>
    <property type="evidence" value="ECO:0007669"/>
    <property type="project" value="InterPro"/>
</dbReference>
<dbReference type="PANTHER" id="PTHR46564">
    <property type="entry name" value="TRANSPOSASE"/>
    <property type="match status" value="1"/>
</dbReference>
<proteinExistence type="predicted"/>
<evidence type="ECO:0000313" key="3">
    <source>
        <dbReference type="EMBL" id="OBZ88681.1"/>
    </source>
</evidence>
<reference evidence="3 4" key="1">
    <citation type="submission" date="2016-03" db="EMBL/GenBank/DDBJ databases">
        <title>Choanephora cucurbitarum.</title>
        <authorList>
            <person name="Min B."/>
            <person name="Park H."/>
            <person name="Park J.-H."/>
            <person name="Shin H.-D."/>
            <person name="Choi I.-G."/>
        </authorList>
    </citation>
    <scope>NUCLEOTIDE SEQUENCE [LARGE SCALE GENOMIC DNA]</scope>
    <source>
        <strain evidence="3 4">KUS-F28377</strain>
    </source>
</reference>
<sequence length="365" mass="40913">MKVDEDEYPLEDVTNFDNPQAKPSTSAEPAVPASEGETNKKTNMSIRAAAKELQIPQSTAQSWKKKAEKAGDEEIETRACGSGREAGRPFVLTEDHARFIMDFLNDNPSSVLDDMMEGLTSQFADLRIKKSSLHDFVAKKCNITLKRAHCHANQLQTDMDFMSNCVFIDEAALRINMKRSMAWSKKGERAVAVVPKTRAKTTTILGAISPYGVVNVRVRRPKVQAASKKRKTVGGSSSSHKKTKGGTVTGHYFNFVASCMDVMDCHPEFKGHYIVMDNAPIHKHKDIQEYIESRGHRCVYLPPYSPELNPIEQFWSVVKSKLKREKLLEEETMTMEIQDACNKVLISDLRGFCHCSLSKFGDCLS</sequence>
<dbReference type="EMBL" id="LUGH01000137">
    <property type="protein sequence ID" value="OBZ88681.1"/>
    <property type="molecule type" value="Genomic_DNA"/>
</dbReference>
<dbReference type="SUPFAM" id="SSF46689">
    <property type="entry name" value="Homeodomain-like"/>
    <property type="match status" value="1"/>
</dbReference>
<organism evidence="3 4">
    <name type="scientific">Choanephora cucurbitarum</name>
    <dbReference type="NCBI Taxonomy" id="101091"/>
    <lineage>
        <taxon>Eukaryota</taxon>
        <taxon>Fungi</taxon>
        <taxon>Fungi incertae sedis</taxon>
        <taxon>Mucoromycota</taxon>
        <taxon>Mucoromycotina</taxon>
        <taxon>Mucoromycetes</taxon>
        <taxon>Mucorales</taxon>
        <taxon>Mucorineae</taxon>
        <taxon>Choanephoraceae</taxon>
        <taxon>Choanephoroideae</taxon>
        <taxon>Choanephora</taxon>
    </lineage>
</organism>